<feature type="transmembrane region" description="Helical" evidence="1">
    <location>
        <begin position="113"/>
        <end position="135"/>
    </location>
</feature>
<feature type="transmembrane region" description="Helical" evidence="1">
    <location>
        <begin position="36"/>
        <end position="54"/>
    </location>
</feature>
<feature type="domain" description="DUF1206" evidence="2">
    <location>
        <begin position="113"/>
        <end position="180"/>
    </location>
</feature>
<evidence type="ECO:0000256" key="1">
    <source>
        <dbReference type="SAM" id="Phobius"/>
    </source>
</evidence>
<keyword evidence="1" id="KW-1133">Transmembrane helix</keyword>
<dbReference type="EMBL" id="WMEY01000004">
    <property type="protein sequence ID" value="MYL64661.1"/>
    <property type="molecule type" value="Genomic_DNA"/>
</dbReference>
<dbReference type="AlphaFoldDB" id="A0A845F1I2"/>
<feature type="domain" description="DUF1206" evidence="2">
    <location>
        <begin position="206"/>
        <end position="273"/>
    </location>
</feature>
<sequence>MMDTGTAAKHKAQQASNDVKPWIRGLARVGYAAKGVIYLIIGILAFQAAFGPGGKTTDSKGAFATIAGKPFGEALLWILIVGLIGYSVWKAIQAIKDPDNYGNDTKGILIRTGFFGAGVIHLFLAYNAVSIISRAGSSSSGGKQSMSAKLLGQPFGQWVIGFIGLCFIGFGVYQVIRGYKKSFMKQLKQYEMHNQEEWWGKRAGQIGLAARGVVFTMMGVFFIQTAITANPDKTKGLDGALSELAKQPYGAILLGLVAIGFIAYGIFMFVKGKNRRMNFS</sequence>
<dbReference type="Proteomes" id="UP000447833">
    <property type="component" value="Unassembled WGS sequence"/>
</dbReference>
<feature type="transmembrane region" description="Helical" evidence="1">
    <location>
        <begin position="249"/>
        <end position="270"/>
    </location>
</feature>
<comment type="caution">
    <text evidence="3">The sequence shown here is derived from an EMBL/GenBank/DDBJ whole genome shotgun (WGS) entry which is preliminary data.</text>
</comment>
<proteinExistence type="predicted"/>
<dbReference type="InterPro" id="IPR009597">
    <property type="entry name" value="DUF1206"/>
</dbReference>
<keyword evidence="1" id="KW-0812">Transmembrane</keyword>
<dbReference type="Pfam" id="PF06724">
    <property type="entry name" value="DUF1206"/>
    <property type="match status" value="3"/>
</dbReference>
<reference evidence="3 4" key="1">
    <citation type="submission" date="2019-11" db="EMBL/GenBank/DDBJ databases">
        <title>Genome sequences of 17 halophilic strains isolated from different environments.</title>
        <authorList>
            <person name="Furrow R.E."/>
        </authorList>
    </citation>
    <scope>NUCLEOTIDE SEQUENCE [LARGE SCALE GENOMIC DNA]</scope>
    <source>
        <strain evidence="3 4">22506_14_FS</strain>
    </source>
</reference>
<accession>A0A845F1I2</accession>
<protein>
    <submittedName>
        <fullName evidence="3">DUF1206 domain-containing protein</fullName>
    </submittedName>
</protein>
<evidence type="ECO:0000313" key="4">
    <source>
        <dbReference type="Proteomes" id="UP000447833"/>
    </source>
</evidence>
<gene>
    <name evidence="3" type="ORF">GLW07_14985</name>
</gene>
<feature type="transmembrane region" description="Helical" evidence="1">
    <location>
        <begin position="208"/>
        <end position="229"/>
    </location>
</feature>
<name>A0A845F1I2_9BACL</name>
<evidence type="ECO:0000259" key="2">
    <source>
        <dbReference type="Pfam" id="PF06724"/>
    </source>
</evidence>
<evidence type="ECO:0000313" key="3">
    <source>
        <dbReference type="EMBL" id="MYL64661.1"/>
    </source>
</evidence>
<organism evidence="3 4">
    <name type="scientific">Guptibacillus hwajinpoensis</name>
    <dbReference type="NCBI Taxonomy" id="208199"/>
    <lineage>
        <taxon>Bacteria</taxon>
        <taxon>Bacillati</taxon>
        <taxon>Bacillota</taxon>
        <taxon>Bacilli</taxon>
        <taxon>Bacillales</taxon>
        <taxon>Guptibacillaceae</taxon>
        <taxon>Guptibacillus</taxon>
    </lineage>
</organism>
<feature type="transmembrane region" description="Helical" evidence="1">
    <location>
        <begin position="155"/>
        <end position="176"/>
    </location>
</feature>
<feature type="transmembrane region" description="Helical" evidence="1">
    <location>
        <begin position="74"/>
        <end position="92"/>
    </location>
</feature>
<feature type="domain" description="DUF1206" evidence="2">
    <location>
        <begin position="29"/>
        <end position="96"/>
    </location>
</feature>
<keyword evidence="1" id="KW-0472">Membrane</keyword>